<evidence type="ECO:0000313" key="3">
    <source>
        <dbReference type="Proteomes" id="UP001595696"/>
    </source>
</evidence>
<gene>
    <name evidence="2" type="ORF">ACFO0B_20545</name>
</gene>
<keyword evidence="3" id="KW-1185">Reference proteome</keyword>
<protein>
    <submittedName>
        <fullName evidence="2">Helix-turn-helix domain-containing protein</fullName>
    </submittedName>
</protein>
<proteinExistence type="predicted"/>
<dbReference type="PROSITE" id="PS50943">
    <property type="entry name" value="HTH_CROC1"/>
    <property type="match status" value="1"/>
</dbReference>
<organism evidence="2 3">
    <name type="scientific">Nocardia jiangsuensis</name>
    <dbReference type="NCBI Taxonomy" id="1691563"/>
    <lineage>
        <taxon>Bacteria</taxon>
        <taxon>Bacillati</taxon>
        <taxon>Actinomycetota</taxon>
        <taxon>Actinomycetes</taxon>
        <taxon>Mycobacteriales</taxon>
        <taxon>Nocardiaceae</taxon>
        <taxon>Nocardia</taxon>
    </lineage>
</organism>
<name>A0ABV8DWZ3_9NOCA</name>
<evidence type="ECO:0000313" key="2">
    <source>
        <dbReference type="EMBL" id="MFC3964379.1"/>
    </source>
</evidence>
<dbReference type="InterPro" id="IPR010982">
    <property type="entry name" value="Lambda_DNA-bd_dom_sf"/>
</dbReference>
<dbReference type="InterPro" id="IPR001387">
    <property type="entry name" value="Cro/C1-type_HTH"/>
</dbReference>
<dbReference type="CDD" id="cd00093">
    <property type="entry name" value="HTH_XRE"/>
    <property type="match status" value="1"/>
</dbReference>
<feature type="domain" description="HTH cro/C1-type" evidence="1">
    <location>
        <begin position="11"/>
        <end position="44"/>
    </location>
</feature>
<dbReference type="RefSeq" id="WP_378614138.1">
    <property type="nucleotide sequence ID" value="NZ_JBHSAX010000017.1"/>
</dbReference>
<dbReference type="Gene3D" id="1.10.260.40">
    <property type="entry name" value="lambda repressor-like DNA-binding domains"/>
    <property type="match status" value="1"/>
</dbReference>
<evidence type="ECO:0000259" key="1">
    <source>
        <dbReference type="PROSITE" id="PS50943"/>
    </source>
</evidence>
<accession>A0ABV8DWZ3</accession>
<dbReference type="EMBL" id="JBHSAX010000017">
    <property type="protein sequence ID" value="MFC3964379.1"/>
    <property type="molecule type" value="Genomic_DNA"/>
</dbReference>
<dbReference type="Proteomes" id="UP001595696">
    <property type="component" value="Unassembled WGS sequence"/>
</dbReference>
<reference evidence="3" key="1">
    <citation type="journal article" date="2019" name="Int. J. Syst. Evol. Microbiol.">
        <title>The Global Catalogue of Microorganisms (GCM) 10K type strain sequencing project: providing services to taxonomists for standard genome sequencing and annotation.</title>
        <authorList>
            <consortium name="The Broad Institute Genomics Platform"/>
            <consortium name="The Broad Institute Genome Sequencing Center for Infectious Disease"/>
            <person name="Wu L."/>
            <person name="Ma J."/>
        </authorList>
    </citation>
    <scope>NUCLEOTIDE SEQUENCE [LARGE SCALE GENOMIC DNA]</scope>
    <source>
        <strain evidence="3">CGMCC 4.7330</strain>
    </source>
</reference>
<comment type="caution">
    <text evidence="2">The sequence shown here is derived from an EMBL/GenBank/DDBJ whole genome shotgun (WGS) entry which is preliminary data.</text>
</comment>
<sequence>MVEVEWNADAVVALREAMRRSRAEFARTVGVSKRTLALWESGTTTSMHAASRRLLDKVLAEADDSIVSRFHWSLRQRTSPTAPNPSAPVADPVADSANQSAALLNWAEASNTGPLTIAGMRDELRSVSRSYLREPTQPLFDRSTVVRDRAAELLSGRQHPSHTALLYGVAGWALTLLGWITIDLGKPDTADKHLRAAWAFADNADDDNLRAWVRASQHTSSFWREDYLLAAEYARDGLQYATDGTAALFLSSALALDLAYARDGRGAASARDRAVDFGAASAENPSLDVLAGPFACSVERAGGLWADTSLTQVDPARSLEFATAAVQGYARTPDDRRNVGSERMVRCQEIKAHVALGNLDVARDQLEHLAGATPAEHRIGPLAQRVEEIAWMARDVAGSDARGVPEIVDCAVEFRRAPQAGTLPMLSGGMG</sequence>
<dbReference type="SUPFAM" id="SSF47413">
    <property type="entry name" value="lambda repressor-like DNA-binding domains"/>
    <property type="match status" value="1"/>
</dbReference>